<evidence type="ECO:0000259" key="1">
    <source>
        <dbReference type="Pfam" id="PF08522"/>
    </source>
</evidence>
<dbReference type="InterPro" id="IPR013728">
    <property type="entry name" value="BT_3987-like_N"/>
</dbReference>
<sequence length="327" mass="36070">MNLFHPKLSHMKNKIFKYTGFILLLTIFGSMAGCLKNNQYYVDLSKVSPSIQLPLAAANLNGVVTFSFNVSNTPDTIPVYVNVASPSPLSTSVTATLGLDTAYLNQYNQNNGTNYQLLPDSTYSITGWNLTVPAGQRLAFTNVIIYTTKINASYNYILPITIVNSSLPIENWNHLLLNILAKNSYDGVYDYRGRVVDPNRPQLSNDFNDNAGSTSVYLITAGTSSVTQYWPAVSANAIPLWNSSSNSISYYGYAAPLYTIDPNTNQVTSITNSYLNPPNGRTITINNAVNNYYDPNTRTIYASFIMNQPGFAPVTIYDTLTYTGPRP</sequence>
<organism evidence="2 3">
    <name type="scientific">Thermoflavifilum aggregans</name>
    <dbReference type="NCBI Taxonomy" id="454188"/>
    <lineage>
        <taxon>Bacteria</taxon>
        <taxon>Pseudomonadati</taxon>
        <taxon>Bacteroidota</taxon>
        <taxon>Chitinophagia</taxon>
        <taxon>Chitinophagales</taxon>
        <taxon>Chitinophagaceae</taxon>
        <taxon>Thermoflavifilum</taxon>
    </lineage>
</organism>
<accession>A0A2M9CWU4</accession>
<keyword evidence="3" id="KW-1185">Reference proteome</keyword>
<name>A0A2M9CWU4_9BACT</name>
<dbReference type="Gene3D" id="2.60.40.1740">
    <property type="entry name" value="hypothetical protein (bacova_03559)"/>
    <property type="match status" value="1"/>
</dbReference>
<dbReference type="Proteomes" id="UP000230000">
    <property type="component" value="Unassembled WGS sequence"/>
</dbReference>
<dbReference type="EMBL" id="PGFG01000001">
    <property type="protein sequence ID" value="PJJ76381.1"/>
    <property type="molecule type" value="Genomic_DNA"/>
</dbReference>
<evidence type="ECO:0000313" key="3">
    <source>
        <dbReference type="Proteomes" id="UP000230000"/>
    </source>
</evidence>
<dbReference type="AlphaFoldDB" id="A0A2M9CWU4"/>
<gene>
    <name evidence="2" type="ORF">BXY57_1995</name>
</gene>
<comment type="caution">
    <text evidence="2">The sequence shown here is derived from an EMBL/GenBank/DDBJ whole genome shotgun (WGS) entry which is preliminary data.</text>
</comment>
<dbReference type="Pfam" id="PF08522">
    <property type="entry name" value="BT_3987-like_N"/>
    <property type="match status" value="1"/>
</dbReference>
<protein>
    <submittedName>
        <fullName evidence="2">Uncharacterized protein DUF1735</fullName>
    </submittedName>
</protein>
<evidence type="ECO:0000313" key="2">
    <source>
        <dbReference type="EMBL" id="PJJ76381.1"/>
    </source>
</evidence>
<proteinExistence type="predicted"/>
<feature type="domain" description="BT-3987-like N-terminal" evidence="1">
    <location>
        <begin position="61"/>
        <end position="166"/>
    </location>
</feature>
<reference evidence="2 3" key="1">
    <citation type="submission" date="2017-11" db="EMBL/GenBank/DDBJ databases">
        <title>Genomic Encyclopedia of Archaeal and Bacterial Type Strains, Phase II (KMG-II): From Individual Species to Whole Genera.</title>
        <authorList>
            <person name="Goeker M."/>
        </authorList>
    </citation>
    <scope>NUCLEOTIDE SEQUENCE [LARGE SCALE GENOMIC DNA]</scope>
    <source>
        <strain evidence="2 3">DSM 27268</strain>
    </source>
</reference>
<dbReference type="PROSITE" id="PS51257">
    <property type="entry name" value="PROKAR_LIPOPROTEIN"/>
    <property type="match status" value="1"/>
</dbReference>